<reference evidence="1" key="1">
    <citation type="submission" date="2023-08" db="EMBL/GenBank/DDBJ databases">
        <authorList>
            <person name="Alioto T."/>
            <person name="Alioto T."/>
            <person name="Gomez Garrido J."/>
        </authorList>
    </citation>
    <scope>NUCLEOTIDE SEQUENCE</scope>
</reference>
<protein>
    <submittedName>
        <fullName evidence="1">Uncharacterized protein</fullName>
    </submittedName>
</protein>
<dbReference type="EMBL" id="OX597818">
    <property type="protein sequence ID" value="CAI9723495.1"/>
    <property type="molecule type" value="Genomic_DNA"/>
</dbReference>
<dbReference type="AlphaFoldDB" id="A0AA36AWB7"/>
<evidence type="ECO:0000313" key="2">
    <source>
        <dbReference type="Proteomes" id="UP001162480"/>
    </source>
</evidence>
<name>A0AA36AWB7_OCTVU</name>
<organism evidence="1 2">
    <name type="scientific">Octopus vulgaris</name>
    <name type="common">Common octopus</name>
    <dbReference type="NCBI Taxonomy" id="6645"/>
    <lineage>
        <taxon>Eukaryota</taxon>
        <taxon>Metazoa</taxon>
        <taxon>Spiralia</taxon>
        <taxon>Lophotrochozoa</taxon>
        <taxon>Mollusca</taxon>
        <taxon>Cephalopoda</taxon>
        <taxon>Coleoidea</taxon>
        <taxon>Octopodiformes</taxon>
        <taxon>Octopoda</taxon>
        <taxon>Incirrata</taxon>
        <taxon>Octopodidae</taxon>
        <taxon>Octopus</taxon>
    </lineage>
</organism>
<evidence type="ECO:0000313" key="1">
    <source>
        <dbReference type="EMBL" id="CAI9723495.1"/>
    </source>
</evidence>
<gene>
    <name evidence="1" type="ORF">OCTVUL_1B023785</name>
</gene>
<keyword evidence="2" id="KW-1185">Reference proteome</keyword>
<sequence length="75" mass="8468">MRADRSSSGKIPFCPETKKKPPYSGLLQQVQQVCVRHEFIVGITPRVPCESHYVGNEYSAEAKETGIWQPPYKTS</sequence>
<proteinExistence type="predicted"/>
<accession>A0AA36AWB7</accession>
<dbReference type="Proteomes" id="UP001162480">
    <property type="component" value="Chromosome 5"/>
</dbReference>